<evidence type="ECO:0000313" key="2">
    <source>
        <dbReference type="EMBL" id="AMB60420.1"/>
    </source>
</evidence>
<name>A0A109QZ83_9MICO</name>
<evidence type="ECO:0000313" key="3">
    <source>
        <dbReference type="Proteomes" id="UP000058305"/>
    </source>
</evidence>
<dbReference type="Proteomes" id="UP000058305">
    <property type="component" value="Chromosome"/>
</dbReference>
<dbReference type="OrthoDB" id="3863176at2"/>
<dbReference type="PANTHER" id="PTHR46825:SF9">
    <property type="entry name" value="BETA-LACTAMASE-RELATED DOMAIN-CONTAINING PROTEIN"/>
    <property type="match status" value="1"/>
</dbReference>
<dbReference type="AlphaFoldDB" id="A0A109QZ83"/>
<dbReference type="InterPro" id="IPR012338">
    <property type="entry name" value="Beta-lactam/transpept-like"/>
</dbReference>
<dbReference type="EMBL" id="CP014145">
    <property type="protein sequence ID" value="AMB60420.1"/>
    <property type="molecule type" value="Genomic_DNA"/>
</dbReference>
<reference evidence="3" key="2">
    <citation type="submission" date="2016-01" db="EMBL/GenBank/DDBJ databases">
        <title>First complete genome sequence of a species in the genus Microterricola, an extremophilic cold active enzyme producing strain ERGS5:02 isolated from Sikkim Himalaya.</title>
        <authorList>
            <person name="Kumar R."/>
            <person name="Singh D."/>
            <person name="Swarnkar M.K."/>
        </authorList>
    </citation>
    <scope>NUCLEOTIDE SEQUENCE [LARGE SCALE GENOMIC DNA]</scope>
    <source>
        <strain evidence="3">ERGS5:02</strain>
    </source>
</reference>
<dbReference type="PANTHER" id="PTHR46825">
    <property type="entry name" value="D-ALANYL-D-ALANINE-CARBOXYPEPTIDASE/ENDOPEPTIDASE AMPH"/>
    <property type="match status" value="1"/>
</dbReference>
<dbReference type="SUPFAM" id="SSF56601">
    <property type="entry name" value="beta-lactamase/transpeptidase-like"/>
    <property type="match status" value="1"/>
</dbReference>
<dbReference type="Pfam" id="PF00144">
    <property type="entry name" value="Beta-lactamase"/>
    <property type="match status" value="1"/>
</dbReference>
<dbReference type="KEGG" id="mvd:AWU67_08210"/>
<dbReference type="InterPro" id="IPR001466">
    <property type="entry name" value="Beta-lactam-related"/>
</dbReference>
<gene>
    <name evidence="2" type="ORF">AWU67_08210</name>
</gene>
<feature type="domain" description="Beta-lactamase-related" evidence="1">
    <location>
        <begin position="20"/>
        <end position="340"/>
    </location>
</feature>
<keyword evidence="3" id="KW-1185">Reference proteome</keyword>
<sequence>MRVAESALAAAFSAHDLRTAPAALAAVFDRNGLIAWRGVGEPRRNGVATERDTVFRIASMSKSFLAATALGLRDDGLLDLDRAIAEYVPGARFLFDGSEAEVTLRQLLSNCSGMPEDNAWGDRMLGASREEIALLASDGFRLTAEPGERYQYSNLGMSLVGRAIEAVTGRTIEHEVARRFLEPLGLVNTRYRASDYLEAEALARGYRTFDGGTIFAEEPYVGSGALACIGALFSTLDDVAAWASFLASAFGEAPTHSDVLAAASRRELQRVHTVFPIDACRTDKDLSAQGYGMGLVVEHDRRHGRIVQHSGGLPGFSSHMRWHAQTGLGVVVFGNSDEFGAERLASRCLPAVLAGLGVGADLAQPWPEVLEHAATIDAALRADEPLDTIAAVFADNVLLDLPADIRKRRVAELLETLGAIATVQAPLGDRTRNGANGSALSWGIQCERGTLLCEIQVIGLKTPLVQAIDITALEIAAPDITAADITAAD</sequence>
<organism evidence="2 3">
    <name type="scientific">Microterricola viridarii</name>
    <dbReference type="NCBI Taxonomy" id="412690"/>
    <lineage>
        <taxon>Bacteria</taxon>
        <taxon>Bacillati</taxon>
        <taxon>Actinomycetota</taxon>
        <taxon>Actinomycetes</taxon>
        <taxon>Micrococcales</taxon>
        <taxon>Microbacteriaceae</taxon>
        <taxon>Microterricola</taxon>
    </lineage>
</organism>
<protein>
    <submittedName>
        <fullName evidence="2">2', 3'-cyclic nucleotide 2'-phosphodiesterase</fullName>
    </submittedName>
</protein>
<proteinExistence type="predicted"/>
<dbReference type="InterPro" id="IPR050491">
    <property type="entry name" value="AmpC-like"/>
</dbReference>
<dbReference type="Gene3D" id="3.40.710.10">
    <property type="entry name" value="DD-peptidase/beta-lactamase superfamily"/>
    <property type="match status" value="1"/>
</dbReference>
<accession>A0A109QZ83</accession>
<reference evidence="2 3" key="1">
    <citation type="journal article" date="2016" name="J. Biotechnol.">
        <title>First complete genome sequence of a species in the genus Microterricola, an extremophilic cold active enzyme producing bacterial strain ERGS5:02 isolated from Sikkim Himalaya.</title>
        <authorList>
            <person name="Himanshu"/>
            <person name="Swarnkar M.K."/>
            <person name="Singh D."/>
            <person name="Kumar R."/>
        </authorList>
    </citation>
    <scope>NUCLEOTIDE SEQUENCE [LARGE SCALE GENOMIC DNA]</scope>
    <source>
        <strain evidence="2 3">ERGS5:02</strain>
    </source>
</reference>
<evidence type="ECO:0000259" key="1">
    <source>
        <dbReference type="Pfam" id="PF00144"/>
    </source>
</evidence>